<protein>
    <submittedName>
        <fullName evidence="2">Uncharacterized protein</fullName>
    </submittedName>
</protein>
<name>A0A124SHM6_CYNCS</name>
<evidence type="ECO:0000256" key="1">
    <source>
        <dbReference type="SAM" id="SignalP"/>
    </source>
</evidence>
<feature type="signal peptide" evidence="1">
    <location>
        <begin position="1"/>
        <end position="16"/>
    </location>
</feature>
<keyword evidence="3" id="KW-1185">Reference proteome</keyword>
<feature type="chain" id="PRO_5007176275" evidence="1">
    <location>
        <begin position="17"/>
        <end position="97"/>
    </location>
</feature>
<dbReference type="EMBL" id="LEKV01001032">
    <property type="protein sequence ID" value="KVI10021.1"/>
    <property type="molecule type" value="Genomic_DNA"/>
</dbReference>
<dbReference type="Proteomes" id="UP000243975">
    <property type="component" value="Unassembled WGS sequence"/>
</dbReference>
<dbReference type="AlphaFoldDB" id="A0A124SHM6"/>
<organism evidence="2 3">
    <name type="scientific">Cynara cardunculus var. scolymus</name>
    <name type="common">Globe artichoke</name>
    <name type="synonym">Cynara scolymus</name>
    <dbReference type="NCBI Taxonomy" id="59895"/>
    <lineage>
        <taxon>Eukaryota</taxon>
        <taxon>Viridiplantae</taxon>
        <taxon>Streptophyta</taxon>
        <taxon>Embryophyta</taxon>
        <taxon>Tracheophyta</taxon>
        <taxon>Spermatophyta</taxon>
        <taxon>Magnoliopsida</taxon>
        <taxon>eudicotyledons</taxon>
        <taxon>Gunneridae</taxon>
        <taxon>Pentapetalae</taxon>
        <taxon>asterids</taxon>
        <taxon>campanulids</taxon>
        <taxon>Asterales</taxon>
        <taxon>Asteraceae</taxon>
        <taxon>Carduoideae</taxon>
        <taxon>Cardueae</taxon>
        <taxon>Carduinae</taxon>
        <taxon>Cynara</taxon>
    </lineage>
</organism>
<dbReference type="Gramene" id="KVI10021">
    <property type="protein sequence ID" value="KVI10021"/>
    <property type="gene ID" value="Ccrd_011601"/>
</dbReference>
<comment type="caution">
    <text evidence="2">The sequence shown here is derived from an EMBL/GenBank/DDBJ whole genome shotgun (WGS) entry which is preliminary data.</text>
</comment>
<reference evidence="2 3" key="1">
    <citation type="journal article" date="2016" name="Sci. Rep.">
        <title>The genome sequence of the outbreeding globe artichoke constructed de novo incorporating a phase-aware low-pass sequencing strategy of F1 progeny.</title>
        <authorList>
            <person name="Scaglione D."/>
            <person name="Reyes-Chin-Wo S."/>
            <person name="Acquadro A."/>
            <person name="Froenicke L."/>
            <person name="Portis E."/>
            <person name="Beitel C."/>
            <person name="Tirone M."/>
            <person name="Mauro R."/>
            <person name="Lo Monaco A."/>
            <person name="Mauromicale G."/>
            <person name="Faccioli P."/>
            <person name="Cattivelli L."/>
            <person name="Rieseberg L."/>
            <person name="Michelmore R."/>
            <person name="Lanteri S."/>
        </authorList>
    </citation>
    <scope>NUCLEOTIDE SEQUENCE [LARGE SCALE GENOMIC DNA]</scope>
    <source>
        <strain evidence="2">2C</strain>
    </source>
</reference>
<proteinExistence type="predicted"/>
<evidence type="ECO:0000313" key="2">
    <source>
        <dbReference type="EMBL" id="KVI10021.1"/>
    </source>
</evidence>
<accession>A0A124SHM6</accession>
<sequence>MLLFICFLISPTILTARPLMVEPELNLALPGALMEKISSDSDSAVDKKQNVPCEMSSANDLKRFGAGNYGSLFLSALPKGMTVPPSGPSGRTNAVNN</sequence>
<keyword evidence="1" id="KW-0732">Signal</keyword>
<evidence type="ECO:0000313" key="3">
    <source>
        <dbReference type="Proteomes" id="UP000243975"/>
    </source>
</evidence>
<gene>
    <name evidence="2" type="ORF">Ccrd_011601</name>
</gene>